<evidence type="ECO:0000313" key="4">
    <source>
        <dbReference type="EMBL" id="KAA0928605.1"/>
    </source>
</evidence>
<dbReference type="InterPro" id="IPR011051">
    <property type="entry name" value="RmlC_Cupin_sf"/>
</dbReference>
<dbReference type="InterPro" id="IPR013096">
    <property type="entry name" value="Cupin_2"/>
</dbReference>
<keyword evidence="1" id="KW-0479">Metal-binding</keyword>
<dbReference type="Pfam" id="PF07883">
    <property type="entry name" value="Cupin_2"/>
    <property type="match status" value="1"/>
</dbReference>
<dbReference type="GO" id="GO:0046872">
    <property type="term" value="F:metal ion binding"/>
    <property type="evidence" value="ECO:0007669"/>
    <property type="project" value="UniProtKB-KW"/>
</dbReference>
<dbReference type="PANTHER" id="PTHR35848:SF6">
    <property type="entry name" value="CUPIN TYPE-2 DOMAIN-CONTAINING PROTEIN"/>
    <property type="match status" value="1"/>
</dbReference>
<dbReference type="SUPFAM" id="SSF51182">
    <property type="entry name" value="RmlC-like cupins"/>
    <property type="match status" value="1"/>
</dbReference>
<feature type="region of interest" description="Disordered" evidence="2">
    <location>
        <begin position="1"/>
        <end position="25"/>
    </location>
</feature>
<keyword evidence="5" id="KW-1185">Reference proteome</keyword>
<dbReference type="Gene3D" id="2.60.120.10">
    <property type="entry name" value="Jelly Rolls"/>
    <property type="match status" value="1"/>
</dbReference>
<protein>
    <submittedName>
        <fullName evidence="4">Cupin domain-containing protein</fullName>
    </submittedName>
</protein>
<evidence type="ECO:0000259" key="3">
    <source>
        <dbReference type="Pfam" id="PF07883"/>
    </source>
</evidence>
<accession>A0A5B0AJ45</accession>
<dbReference type="InterPro" id="IPR014710">
    <property type="entry name" value="RmlC-like_jellyroll"/>
</dbReference>
<dbReference type="OrthoDB" id="5641106at2"/>
<reference evidence="4 5" key="1">
    <citation type="submission" date="2019-05" db="EMBL/GenBank/DDBJ databases">
        <authorList>
            <person name="Hariharan J."/>
            <person name="Choudoir M.J."/>
            <person name="Diebold P."/>
            <person name="Panke-Buisse K."/>
            <person name="Buckley D.H."/>
        </authorList>
    </citation>
    <scope>NUCLEOTIDE SEQUENCE [LARGE SCALE GENOMIC DNA]</scope>
    <source>
        <strain evidence="4 5">SUN51</strain>
    </source>
</reference>
<name>A0A5B0AJ45_9ACTN</name>
<dbReference type="EMBL" id="VDFC01000057">
    <property type="protein sequence ID" value="KAA0928605.1"/>
    <property type="molecule type" value="Genomic_DNA"/>
</dbReference>
<feature type="domain" description="Cupin type-2" evidence="3">
    <location>
        <begin position="203"/>
        <end position="262"/>
    </location>
</feature>
<evidence type="ECO:0000313" key="5">
    <source>
        <dbReference type="Proteomes" id="UP000324965"/>
    </source>
</evidence>
<evidence type="ECO:0000256" key="2">
    <source>
        <dbReference type="SAM" id="MobiDB-lite"/>
    </source>
</evidence>
<dbReference type="Proteomes" id="UP000324965">
    <property type="component" value="Unassembled WGS sequence"/>
</dbReference>
<evidence type="ECO:0000256" key="1">
    <source>
        <dbReference type="ARBA" id="ARBA00022723"/>
    </source>
</evidence>
<organism evidence="4 5">
    <name type="scientific">Streptomyces apricus</name>
    <dbReference type="NCBI Taxonomy" id="1828112"/>
    <lineage>
        <taxon>Bacteria</taxon>
        <taxon>Bacillati</taxon>
        <taxon>Actinomycetota</taxon>
        <taxon>Actinomycetes</taxon>
        <taxon>Kitasatosporales</taxon>
        <taxon>Streptomycetaceae</taxon>
        <taxon>Streptomyces</taxon>
    </lineage>
</organism>
<dbReference type="PANTHER" id="PTHR35848">
    <property type="entry name" value="OXALATE-BINDING PROTEIN"/>
    <property type="match status" value="1"/>
</dbReference>
<dbReference type="AlphaFoldDB" id="A0A5B0AJ45"/>
<gene>
    <name evidence="4" type="ORF">FGF04_31575</name>
</gene>
<proteinExistence type="predicted"/>
<comment type="caution">
    <text evidence="4">The sequence shown here is derived from an EMBL/GenBank/DDBJ whole genome shotgun (WGS) entry which is preliminary data.</text>
</comment>
<sequence>MRHPARWGPARWGPVRRRHPTHEARPLGDARIITAAAFEFHPLPGADPTARTTIATPVSPAAGATHVTLHVVRIAAGESYTPEHSAAEENTVVVFSGTGTAAVGDLTSPVERGSAAYAPTGRALTLTADGRGMTAYVWRTPLAGAPVGSDPVLHSSLWDETTQLRGFGGTGQVDAAERRATMNFVFWPGNGSSRLCLHCGIQQPGETFNVHLHPDSDEAFIAFEGVGQMYLRDRWIDVEAGDVLYASPGVLHGARNPHTGPTARRFVTCGGPSPYDPALYSAAGYSSQVR</sequence>
<dbReference type="InterPro" id="IPR051610">
    <property type="entry name" value="GPI/OXD"/>
</dbReference>